<dbReference type="InterPro" id="IPR042233">
    <property type="entry name" value="Cell_div_ZapA_N"/>
</dbReference>
<evidence type="ECO:0000313" key="12">
    <source>
        <dbReference type="EMBL" id="MDM5147066.1"/>
    </source>
</evidence>
<evidence type="ECO:0000256" key="4">
    <source>
        <dbReference type="ARBA" id="ARBA00022490"/>
    </source>
</evidence>
<dbReference type="GO" id="GO:0051301">
    <property type="term" value="P:cell division"/>
    <property type="evidence" value="ECO:0007669"/>
    <property type="project" value="UniProtKB-KW"/>
</dbReference>
<dbReference type="PANTHER" id="PTHR34981:SF1">
    <property type="entry name" value="CELL DIVISION PROTEIN ZAPA"/>
    <property type="match status" value="1"/>
</dbReference>
<accession>A0ABT7QK32</accession>
<name>A0ABT7QK32_9GAMM</name>
<comment type="subunit">
    <text evidence="10">Homodimer. Interacts with FtsZ.</text>
</comment>
<dbReference type="InterPro" id="IPR036192">
    <property type="entry name" value="Cell_div_ZapA-like_sf"/>
</dbReference>
<dbReference type="InterPro" id="IPR007838">
    <property type="entry name" value="Cell_div_ZapA-like"/>
</dbReference>
<evidence type="ECO:0000256" key="7">
    <source>
        <dbReference type="ARBA" id="ARBA00023210"/>
    </source>
</evidence>
<evidence type="ECO:0000256" key="11">
    <source>
        <dbReference type="ARBA" id="ARBA00033158"/>
    </source>
</evidence>
<comment type="caution">
    <text evidence="12">The sequence shown here is derived from an EMBL/GenBank/DDBJ whole genome shotgun (WGS) entry which is preliminary data.</text>
</comment>
<organism evidence="12 13">
    <name type="scientific">Candidatus Doriopsillibacter californiensis</name>
    <dbReference type="NCBI Taxonomy" id="2970740"/>
    <lineage>
        <taxon>Bacteria</taxon>
        <taxon>Pseudomonadati</taxon>
        <taxon>Pseudomonadota</taxon>
        <taxon>Gammaproteobacteria</taxon>
        <taxon>Candidatus Tethybacterales</taxon>
        <taxon>Candidatus Persebacteraceae</taxon>
        <taxon>Candidatus Doriopsillibacter</taxon>
    </lineage>
</organism>
<dbReference type="Pfam" id="PF05164">
    <property type="entry name" value="ZapA"/>
    <property type="match status" value="1"/>
</dbReference>
<keyword evidence="8" id="KW-0131">Cell cycle</keyword>
<dbReference type="Proteomes" id="UP001168167">
    <property type="component" value="Unassembled WGS sequence"/>
</dbReference>
<keyword evidence="6" id="KW-0175">Coiled coil</keyword>
<comment type="subcellular location">
    <subcellularLocation>
        <location evidence="1">Cytoplasm</location>
    </subcellularLocation>
</comment>
<reference evidence="12" key="1">
    <citation type="submission" date="2022-08" db="EMBL/GenBank/DDBJ databases">
        <authorList>
            <person name="Dzunkova M."/>
            <person name="La Clair J."/>
            <person name="Tyml T."/>
            <person name="Doud D."/>
            <person name="Schulz F."/>
            <person name="Piquer S."/>
            <person name="Porcel Sanchis D."/>
            <person name="Osborn A."/>
            <person name="Robinson D."/>
            <person name="Louie K.B."/>
            <person name="Bowen B.P."/>
            <person name="Bowers R."/>
            <person name="Lee J."/>
            <person name="Arnau Llombart V."/>
            <person name="Diaz Villanueva W."/>
            <person name="Gosliner T."/>
            <person name="Northen T."/>
            <person name="Cheng J.-F."/>
            <person name="Burkart M.D."/>
            <person name="Woyke T."/>
        </authorList>
    </citation>
    <scope>NUCLEOTIDE SEQUENCE</scope>
    <source>
        <strain evidence="12">Df01</strain>
    </source>
</reference>
<sequence>MSKFTIRVRRHEFNITCDKEEEDIMHAAAQLVEDKIDNIRAKSRVSDGERAAVMAALLIAFEAQKPSANSYNDSKLIGEMTQRIEDALNRTNGPLQGRAI</sequence>
<gene>
    <name evidence="12" type="ORF">NQX30_01530</name>
</gene>
<evidence type="ECO:0000256" key="5">
    <source>
        <dbReference type="ARBA" id="ARBA00022618"/>
    </source>
</evidence>
<reference evidence="12" key="2">
    <citation type="journal article" date="2023" name="Microbiome">
        <title>Synthase-selected sorting approach identifies a beta-lactone synthase in a nudibranch symbiotic bacterium.</title>
        <authorList>
            <person name="Dzunkova M."/>
            <person name="La Clair J.J."/>
            <person name="Tyml T."/>
            <person name="Doud D."/>
            <person name="Schulz F."/>
            <person name="Piquer-Esteban S."/>
            <person name="Porcel Sanchis D."/>
            <person name="Osborn A."/>
            <person name="Robinson D."/>
            <person name="Louie K.B."/>
            <person name="Bowen B.P."/>
            <person name="Bowers R.M."/>
            <person name="Lee J."/>
            <person name="Arnau V."/>
            <person name="Diaz-Villanueva W."/>
            <person name="Stepanauskas R."/>
            <person name="Gosliner T."/>
            <person name="Date S.V."/>
            <person name="Northen T.R."/>
            <person name="Cheng J.F."/>
            <person name="Burkart M.D."/>
            <person name="Woyke T."/>
        </authorList>
    </citation>
    <scope>NUCLEOTIDE SEQUENCE</scope>
    <source>
        <strain evidence="12">Df01</strain>
    </source>
</reference>
<evidence type="ECO:0000256" key="9">
    <source>
        <dbReference type="ARBA" id="ARBA00024910"/>
    </source>
</evidence>
<dbReference type="SUPFAM" id="SSF102829">
    <property type="entry name" value="Cell division protein ZapA-like"/>
    <property type="match status" value="1"/>
</dbReference>
<evidence type="ECO:0000256" key="8">
    <source>
        <dbReference type="ARBA" id="ARBA00023306"/>
    </source>
</evidence>
<keyword evidence="4" id="KW-0963">Cytoplasm</keyword>
<proteinExistence type="inferred from homology"/>
<comment type="similarity">
    <text evidence="2">Belongs to the ZapA family. Type 1 subfamily.</text>
</comment>
<evidence type="ECO:0000256" key="3">
    <source>
        <dbReference type="ARBA" id="ARBA00015195"/>
    </source>
</evidence>
<dbReference type="Gene3D" id="3.30.160.880">
    <property type="entry name" value="Cell division protein ZapA protomer, N-terminal domain"/>
    <property type="match status" value="1"/>
</dbReference>
<comment type="function">
    <text evidence="9">Activator of cell division through the inhibition of FtsZ GTPase activity, therefore promoting FtsZ assembly into bundles of protofilaments necessary for the formation of the division Z ring. It is recruited early at mid-cell but it is not essential for cell division.</text>
</comment>
<evidence type="ECO:0000256" key="1">
    <source>
        <dbReference type="ARBA" id="ARBA00004496"/>
    </source>
</evidence>
<keyword evidence="7" id="KW-0717">Septation</keyword>
<protein>
    <recommendedName>
        <fullName evidence="3">Cell division protein ZapA</fullName>
    </recommendedName>
    <alternativeName>
        <fullName evidence="11">Z ring-associated protein ZapA</fullName>
    </alternativeName>
</protein>
<evidence type="ECO:0000256" key="6">
    <source>
        <dbReference type="ARBA" id="ARBA00023054"/>
    </source>
</evidence>
<evidence type="ECO:0000256" key="2">
    <source>
        <dbReference type="ARBA" id="ARBA00010074"/>
    </source>
</evidence>
<dbReference type="PANTHER" id="PTHR34981">
    <property type="entry name" value="CELL DIVISION PROTEIN ZAPA"/>
    <property type="match status" value="1"/>
</dbReference>
<evidence type="ECO:0000256" key="10">
    <source>
        <dbReference type="ARBA" id="ARBA00026068"/>
    </source>
</evidence>
<evidence type="ECO:0000313" key="13">
    <source>
        <dbReference type="Proteomes" id="UP001168167"/>
    </source>
</evidence>
<dbReference type="EMBL" id="JANQAO010000001">
    <property type="protein sequence ID" value="MDM5147066.1"/>
    <property type="molecule type" value="Genomic_DNA"/>
</dbReference>
<keyword evidence="13" id="KW-1185">Reference proteome</keyword>
<keyword evidence="5 12" id="KW-0132">Cell division</keyword>